<gene>
    <name evidence="8" type="ORF">AVDCRST_MAG38-2369</name>
</gene>
<proteinExistence type="inferred from homology"/>
<protein>
    <recommendedName>
        <fullName evidence="9">GlsB/YeaQ/YmgE family stress response membrane protein</fullName>
    </recommendedName>
</protein>
<evidence type="ECO:0000256" key="5">
    <source>
        <dbReference type="ARBA" id="ARBA00022989"/>
    </source>
</evidence>
<sequence length="92" mass="9553">MIGAIILGIVAGFIARALMPGRDPMGFLATILLGLAGALIGWYLFTGLLGIGDTDMFDLGGLLGAVVGAMILLAIYRSFAGRGRRGHDAAYR</sequence>
<organism evidence="8">
    <name type="scientific">uncultured Solirubrobacteraceae bacterium</name>
    <dbReference type="NCBI Taxonomy" id="1162706"/>
    <lineage>
        <taxon>Bacteria</taxon>
        <taxon>Bacillati</taxon>
        <taxon>Actinomycetota</taxon>
        <taxon>Thermoleophilia</taxon>
        <taxon>Solirubrobacterales</taxon>
        <taxon>Solirubrobacteraceae</taxon>
        <taxon>environmental samples</taxon>
    </lineage>
</organism>
<dbReference type="GO" id="GO:0005886">
    <property type="term" value="C:plasma membrane"/>
    <property type="evidence" value="ECO:0007669"/>
    <property type="project" value="UniProtKB-SubCell"/>
</dbReference>
<evidence type="ECO:0000256" key="7">
    <source>
        <dbReference type="SAM" id="Phobius"/>
    </source>
</evidence>
<feature type="transmembrane region" description="Helical" evidence="7">
    <location>
        <begin position="57"/>
        <end position="76"/>
    </location>
</feature>
<evidence type="ECO:0000256" key="4">
    <source>
        <dbReference type="ARBA" id="ARBA00022692"/>
    </source>
</evidence>
<dbReference type="InterPro" id="IPR007341">
    <property type="entry name" value="Transgly_assoc"/>
</dbReference>
<dbReference type="EMBL" id="CADCVJ010000200">
    <property type="protein sequence ID" value="CAA9486486.1"/>
    <property type="molecule type" value="Genomic_DNA"/>
</dbReference>
<evidence type="ECO:0000256" key="1">
    <source>
        <dbReference type="ARBA" id="ARBA00004651"/>
    </source>
</evidence>
<keyword evidence="3" id="KW-1003">Cell membrane</keyword>
<comment type="similarity">
    <text evidence="2">Belongs to the UPF0410 family.</text>
</comment>
<keyword evidence="4 7" id="KW-0812">Transmembrane</keyword>
<evidence type="ECO:0000256" key="6">
    <source>
        <dbReference type="ARBA" id="ARBA00023136"/>
    </source>
</evidence>
<dbReference type="PANTHER" id="PTHR33884">
    <property type="entry name" value="UPF0410 PROTEIN YMGE"/>
    <property type="match status" value="1"/>
</dbReference>
<feature type="transmembrane region" description="Helical" evidence="7">
    <location>
        <begin position="27"/>
        <end position="45"/>
    </location>
</feature>
<keyword evidence="6 7" id="KW-0472">Membrane</keyword>
<evidence type="ECO:0000256" key="3">
    <source>
        <dbReference type="ARBA" id="ARBA00022475"/>
    </source>
</evidence>
<dbReference type="AlphaFoldDB" id="A0A6J4S4W0"/>
<evidence type="ECO:0000313" key="8">
    <source>
        <dbReference type="EMBL" id="CAA9486486.1"/>
    </source>
</evidence>
<comment type="subcellular location">
    <subcellularLocation>
        <location evidence="1">Cell membrane</location>
        <topology evidence="1">Multi-pass membrane protein</topology>
    </subcellularLocation>
</comment>
<name>A0A6J4S4W0_9ACTN</name>
<evidence type="ECO:0008006" key="9">
    <source>
        <dbReference type="Google" id="ProtNLM"/>
    </source>
</evidence>
<keyword evidence="5 7" id="KW-1133">Transmembrane helix</keyword>
<accession>A0A6J4S4W0</accession>
<dbReference type="PANTHER" id="PTHR33884:SF3">
    <property type="entry name" value="UPF0410 PROTEIN YMGE"/>
    <property type="match status" value="1"/>
</dbReference>
<reference evidence="8" key="1">
    <citation type="submission" date="2020-02" db="EMBL/GenBank/DDBJ databases">
        <authorList>
            <person name="Meier V. D."/>
        </authorList>
    </citation>
    <scope>NUCLEOTIDE SEQUENCE</scope>
    <source>
        <strain evidence="8">AVDCRST_MAG38</strain>
    </source>
</reference>
<evidence type="ECO:0000256" key="2">
    <source>
        <dbReference type="ARBA" id="ARBA00011006"/>
    </source>
</evidence>
<dbReference type="Pfam" id="PF04226">
    <property type="entry name" value="Transgly_assoc"/>
    <property type="match status" value="1"/>
</dbReference>